<dbReference type="Pfam" id="PF07702">
    <property type="entry name" value="UTRA"/>
    <property type="match status" value="1"/>
</dbReference>
<dbReference type="InterPro" id="IPR036390">
    <property type="entry name" value="WH_DNA-bd_sf"/>
</dbReference>
<comment type="caution">
    <text evidence="5">The sequence shown here is derived from an EMBL/GenBank/DDBJ whole genome shotgun (WGS) entry which is preliminary data.</text>
</comment>
<name>A0A7W3J8S1_9MICO</name>
<dbReference type="Proteomes" id="UP000540568">
    <property type="component" value="Unassembled WGS sequence"/>
</dbReference>
<keyword evidence="3" id="KW-0804">Transcription</keyword>
<reference evidence="5 6" key="1">
    <citation type="submission" date="2020-07" db="EMBL/GenBank/DDBJ databases">
        <title>Sequencing the genomes of 1000 actinobacteria strains.</title>
        <authorList>
            <person name="Klenk H.-P."/>
        </authorList>
    </citation>
    <scope>NUCLEOTIDE SEQUENCE [LARGE SCALE GENOMIC DNA]</scope>
    <source>
        <strain evidence="5 6">DSM 44121</strain>
    </source>
</reference>
<dbReference type="InterPro" id="IPR000524">
    <property type="entry name" value="Tscrpt_reg_HTH_GntR"/>
</dbReference>
<dbReference type="EMBL" id="JACGWV010000001">
    <property type="protein sequence ID" value="MBA8808355.1"/>
    <property type="molecule type" value="Genomic_DNA"/>
</dbReference>
<evidence type="ECO:0000259" key="4">
    <source>
        <dbReference type="PROSITE" id="PS50949"/>
    </source>
</evidence>
<gene>
    <name evidence="5" type="ORF">FHX71_002297</name>
</gene>
<dbReference type="RefSeq" id="WP_182616300.1">
    <property type="nucleotide sequence ID" value="NZ_BAAATF010000003.1"/>
</dbReference>
<evidence type="ECO:0000256" key="1">
    <source>
        <dbReference type="ARBA" id="ARBA00023015"/>
    </source>
</evidence>
<sequence>MANPVAIDRTSPLPLYWQLKARIVRDIEERGLEPGARLPGDHELCDQYGVSRTVVRQALRELEVEGVIRREKGRGTFVADRRTARGFGHALVGTFEDIQSSGRQESTVLRREVVDATAVVARDLALADGERVVEIERLRLVDGEPWALTSTQLPRDVGEPLLDVDLRNVSIYGVLEREFGVQFDRAERTVEAEIVDEAVAEVLGIAAGSAVLVMHSVSFDPTGRPIERFTGIHRGDRNRLDIEVTRSTAG</sequence>
<keyword evidence="2" id="KW-0238">DNA-binding</keyword>
<dbReference type="InterPro" id="IPR028978">
    <property type="entry name" value="Chorismate_lyase_/UTRA_dom_sf"/>
</dbReference>
<dbReference type="Gene3D" id="3.40.1410.10">
    <property type="entry name" value="Chorismate lyase-like"/>
    <property type="match status" value="1"/>
</dbReference>
<evidence type="ECO:0000256" key="3">
    <source>
        <dbReference type="ARBA" id="ARBA00023163"/>
    </source>
</evidence>
<dbReference type="InterPro" id="IPR036388">
    <property type="entry name" value="WH-like_DNA-bd_sf"/>
</dbReference>
<evidence type="ECO:0000313" key="5">
    <source>
        <dbReference type="EMBL" id="MBA8808355.1"/>
    </source>
</evidence>
<evidence type="ECO:0000313" key="6">
    <source>
        <dbReference type="Proteomes" id="UP000540568"/>
    </source>
</evidence>
<organism evidence="5 6">
    <name type="scientific">Promicromonospora sukumoe</name>
    <dbReference type="NCBI Taxonomy" id="88382"/>
    <lineage>
        <taxon>Bacteria</taxon>
        <taxon>Bacillati</taxon>
        <taxon>Actinomycetota</taxon>
        <taxon>Actinomycetes</taxon>
        <taxon>Micrococcales</taxon>
        <taxon>Promicromonosporaceae</taxon>
        <taxon>Promicromonospora</taxon>
    </lineage>
</organism>
<dbReference type="AlphaFoldDB" id="A0A7W3J8S1"/>
<dbReference type="PANTHER" id="PTHR44846:SF1">
    <property type="entry name" value="MANNOSYL-D-GLYCERATE TRANSPORT_METABOLISM SYSTEM REPRESSOR MNGR-RELATED"/>
    <property type="match status" value="1"/>
</dbReference>
<keyword evidence="1" id="KW-0805">Transcription regulation</keyword>
<evidence type="ECO:0000256" key="2">
    <source>
        <dbReference type="ARBA" id="ARBA00023125"/>
    </source>
</evidence>
<dbReference type="PRINTS" id="PR00035">
    <property type="entry name" value="HTHGNTR"/>
</dbReference>
<dbReference type="InterPro" id="IPR050679">
    <property type="entry name" value="Bact_HTH_transcr_reg"/>
</dbReference>
<dbReference type="SUPFAM" id="SSF46785">
    <property type="entry name" value="Winged helix' DNA-binding domain"/>
    <property type="match status" value="1"/>
</dbReference>
<proteinExistence type="predicted"/>
<dbReference type="SUPFAM" id="SSF64288">
    <property type="entry name" value="Chorismate lyase-like"/>
    <property type="match status" value="1"/>
</dbReference>
<feature type="domain" description="HTH gntR-type" evidence="4">
    <location>
        <begin position="13"/>
        <end position="81"/>
    </location>
</feature>
<dbReference type="SMART" id="SM00866">
    <property type="entry name" value="UTRA"/>
    <property type="match status" value="1"/>
</dbReference>
<protein>
    <submittedName>
        <fullName evidence="5">GntR family transcriptional regulator</fullName>
    </submittedName>
</protein>
<dbReference type="GO" id="GO:0045892">
    <property type="term" value="P:negative regulation of DNA-templated transcription"/>
    <property type="evidence" value="ECO:0007669"/>
    <property type="project" value="TreeGrafter"/>
</dbReference>
<dbReference type="SMART" id="SM00345">
    <property type="entry name" value="HTH_GNTR"/>
    <property type="match status" value="1"/>
</dbReference>
<dbReference type="Pfam" id="PF00392">
    <property type="entry name" value="GntR"/>
    <property type="match status" value="1"/>
</dbReference>
<dbReference type="InterPro" id="IPR011663">
    <property type="entry name" value="UTRA"/>
</dbReference>
<dbReference type="Gene3D" id="1.10.10.10">
    <property type="entry name" value="Winged helix-like DNA-binding domain superfamily/Winged helix DNA-binding domain"/>
    <property type="match status" value="1"/>
</dbReference>
<dbReference type="PANTHER" id="PTHR44846">
    <property type="entry name" value="MANNOSYL-D-GLYCERATE TRANSPORT/METABOLISM SYSTEM REPRESSOR MNGR-RELATED"/>
    <property type="match status" value="1"/>
</dbReference>
<dbReference type="GO" id="GO:0003700">
    <property type="term" value="F:DNA-binding transcription factor activity"/>
    <property type="evidence" value="ECO:0007669"/>
    <property type="project" value="InterPro"/>
</dbReference>
<keyword evidence="6" id="KW-1185">Reference proteome</keyword>
<dbReference type="PROSITE" id="PS50949">
    <property type="entry name" value="HTH_GNTR"/>
    <property type="match status" value="1"/>
</dbReference>
<accession>A0A7W3J8S1</accession>
<dbReference type="CDD" id="cd07377">
    <property type="entry name" value="WHTH_GntR"/>
    <property type="match status" value="1"/>
</dbReference>
<dbReference type="GO" id="GO:0003677">
    <property type="term" value="F:DNA binding"/>
    <property type="evidence" value="ECO:0007669"/>
    <property type="project" value="UniProtKB-KW"/>
</dbReference>